<evidence type="ECO:0000313" key="4">
    <source>
        <dbReference type="Proteomes" id="UP001549920"/>
    </source>
</evidence>
<accession>A0ABR3IH09</accession>
<feature type="signal peptide" evidence="1">
    <location>
        <begin position="1"/>
        <end position="18"/>
    </location>
</feature>
<dbReference type="InterPro" id="IPR034750">
    <property type="entry name" value="CULT"/>
</dbReference>
<proteinExistence type="predicted"/>
<reference evidence="3 4" key="1">
    <citation type="submission" date="2024-06" db="EMBL/GenBank/DDBJ databases">
        <title>A chromosome-level genome assembly of beet webworm, Loxostege sticticalis.</title>
        <authorList>
            <person name="Zhang Y."/>
        </authorList>
    </citation>
    <scope>NUCLEOTIDE SEQUENCE [LARGE SCALE GENOMIC DNA]</scope>
    <source>
        <strain evidence="3">AQ026</strain>
        <tissue evidence="3">Whole body</tissue>
    </source>
</reference>
<sequence>MINCKVLLLLVVIDQILCNENIALVQYSNPFHESILCRNCGYDLFKTNHIISKSSPESQYSFYDKVFNTEDNIFVQTFLANLFFEYPIIISTESSCTGIGEWEESSWFPGYISRPCICSECGAFIGWVFQPSDFRLKSSEVFFGLILPNIVGETFADSLIVTPKVKN</sequence>
<dbReference type="EMBL" id="JBEUOH010000003">
    <property type="protein sequence ID" value="KAL0895548.1"/>
    <property type="molecule type" value="Genomic_DNA"/>
</dbReference>
<dbReference type="Proteomes" id="UP001549920">
    <property type="component" value="Unassembled WGS sequence"/>
</dbReference>
<name>A0ABR3IH09_LOXSC</name>
<evidence type="ECO:0000256" key="1">
    <source>
        <dbReference type="SAM" id="SignalP"/>
    </source>
</evidence>
<feature type="chain" id="PRO_5045563796" description="CULT domain-containing protein" evidence="1">
    <location>
        <begin position="19"/>
        <end position="167"/>
    </location>
</feature>
<comment type="caution">
    <text evidence="3">The sequence shown here is derived from an EMBL/GenBank/DDBJ whole genome shotgun (WGS) entry which is preliminary data.</text>
</comment>
<dbReference type="Gene3D" id="2.170.150.20">
    <property type="entry name" value="Peptide methionine sulfoxide reductase"/>
    <property type="match status" value="1"/>
</dbReference>
<evidence type="ECO:0000259" key="2">
    <source>
        <dbReference type="PROSITE" id="PS51788"/>
    </source>
</evidence>
<organism evidence="3 4">
    <name type="scientific">Loxostege sticticalis</name>
    <name type="common">Beet webworm moth</name>
    <dbReference type="NCBI Taxonomy" id="481309"/>
    <lineage>
        <taxon>Eukaryota</taxon>
        <taxon>Metazoa</taxon>
        <taxon>Ecdysozoa</taxon>
        <taxon>Arthropoda</taxon>
        <taxon>Hexapoda</taxon>
        <taxon>Insecta</taxon>
        <taxon>Pterygota</taxon>
        <taxon>Neoptera</taxon>
        <taxon>Endopterygota</taxon>
        <taxon>Lepidoptera</taxon>
        <taxon>Glossata</taxon>
        <taxon>Ditrysia</taxon>
        <taxon>Pyraloidea</taxon>
        <taxon>Crambidae</taxon>
        <taxon>Pyraustinae</taxon>
        <taxon>Loxostege</taxon>
    </lineage>
</organism>
<evidence type="ECO:0000313" key="3">
    <source>
        <dbReference type="EMBL" id="KAL0895548.1"/>
    </source>
</evidence>
<dbReference type="PROSITE" id="PS51788">
    <property type="entry name" value="CULT"/>
    <property type="match status" value="1"/>
</dbReference>
<feature type="domain" description="CULT" evidence="2">
    <location>
        <begin position="32"/>
        <end position="154"/>
    </location>
</feature>
<keyword evidence="4" id="KW-1185">Reference proteome</keyword>
<protein>
    <recommendedName>
        <fullName evidence="2">CULT domain-containing protein</fullName>
    </recommendedName>
</protein>
<keyword evidence="1" id="KW-0732">Signal</keyword>
<gene>
    <name evidence="3" type="ORF">ABMA27_011651</name>
</gene>